<feature type="coiled-coil region" evidence="5">
    <location>
        <begin position="71"/>
        <end position="98"/>
    </location>
</feature>
<evidence type="ECO:0000259" key="6">
    <source>
        <dbReference type="PROSITE" id="PS50932"/>
    </source>
</evidence>
<dbReference type="CDD" id="cd06267">
    <property type="entry name" value="PBP1_LacI_sugar_binding-like"/>
    <property type="match status" value="1"/>
</dbReference>
<dbReference type="Gene3D" id="3.40.50.2300">
    <property type="match status" value="2"/>
</dbReference>
<dbReference type="CDD" id="cd01392">
    <property type="entry name" value="HTH_LacI"/>
    <property type="match status" value="1"/>
</dbReference>
<dbReference type="SUPFAM" id="SSF53822">
    <property type="entry name" value="Periplasmic binding protein-like I"/>
    <property type="match status" value="1"/>
</dbReference>
<evidence type="ECO:0000256" key="2">
    <source>
        <dbReference type="ARBA" id="ARBA00023015"/>
    </source>
</evidence>
<keyword evidence="2" id="KW-0805">Transcription regulation</keyword>
<organism evidence="7 8">
    <name type="scientific">Absicoccus porci</name>
    <dbReference type="NCBI Taxonomy" id="2486576"/>
    <lineage>
        <taxon>Bacteria</taxon>
        <taxon>Bacillati</taxon>
        <taxon>Bacillota</taxon>
        <taxon>Erysipelotrichia</taxon>
        <taxon>Erysipelotrichales</taxon>
        <taxon>Erysipelotrichaceae</taxon>
        <taxon>Absicoccus</taxon>
    </lineage>
</organism>
<evidence type="ECO:0000313" key="7">
    <source>
        <dbReference type="EMBL" id="RNM29270.1"/>
    </source>
</evidence>
<proteinExistence type="predicted"/>
<evidence type="ECO:0000256" key="1">
    <source>
        <dbReference type="ARBA" id="ARBA00022491"/>
    </source>
</evidence>
<name>A0A3N0HYI6_9FIRM</name>
<dbReference type="Proteomes" id="UP000276568">
    <property type="component" value="Unassembled WGS sequence"/>
</dbReference>
<dbReference type="AlphaFoldDB" id="A0A3N0HYI6"/>
<evidence type="ECO:0000256" key="3">
    <source>
        <dbReference type="ARBA" id="ARBA00023125"/>
    </source>
</evidence>
<dbReference type="GO" id="GO:0000976">
    <property type="term" value="F:transcription cis-regulatory region binding"/>
    <property type="evidence" value="ECO:0007669"/>
    <property type="project" value="TreeGrafter"/>
</dbReference>
<evidence type="ECO:0000256" key="4">
    <source>
        <dbReference type="ARBA" id="ARBA00023163"/>
    </source>
</evidence>
<keyword evidence="3" id="KW-0238">DNA-binding</keyword>
<dbReference type="InterPro" id="IPR028082">
    <property type="entry name" value="Peripla_BP_I"/>
</dbReference>
<dbReference type="PANTHER" id="PTHR30146:SF148">
    <property type="entry name" value="HTH-TYPE TRANSCRIPTIONAL REPRESSOR PURR-RELATED"/>
    <property type="match status" value="1"/>
</dbReference>
<dbReference type="EMBL" id="RJQC01000004">
    <property type="protein sequence ID" value="RNM29270.1"/>
    <property type="molecule type" value="Genomic_DNA"/>
</dbReference>
<protein>
    <submittedName>
        <fullName evidence="7">LacI family transcriptional regulator</fullName>
    </submittedName>
</protein>
<keyword evidence="4" id="KW-0804">Transcription</keyword>
<keyword evidence="5" id="KW-0175">Coiled coil</keyword>
<dbReference type="Pfam" id="PF13377">
    <property type="entry name" value="Peripla_BP_3"/>
    <property type="match status" value="1"/>
</dbReference>
<dbReference type="InterPro" id="IPR010982">
    <property type="entry name" value="Lambda_DNA-bd_dom_sf"/>
</dbReference>
<reference evidence="7 8" key="1">
    <citation type="submission" date="2018-11" db="EMBL/GenBank/DDBJ databases">
        <title>Clostridium sp. nov., a member of the family Erysipelotrichaceae isolated from pig faeces.</title>
        <authorList>
            <person name="Chang Y.-H."/>
        </authorList>
    </citation>
    <scope>NUCLEOTIDE SEQUENCE [LARGE SCALE GENOMIC DNA]</scope>
    <source>
        <strain evidence="7 8">YH-panp20</strain>
    </source>
</reference>
<evidence type="ECO:0000256" key="5">
    <source>
        <dbReference type="SAM" id="Coils"/>
    </source>
</evidence>
<dbReference type="GO" id="GO:0003700">
    <property type="term" value="F:DNA-binding transcription factor activity"/>
    <property type="evidence" value="ECO:0007669"/>
    <property type="project" value="TreeGrafter"/>
</dbReference>
<accession>A0A3N0HYI6</accession>
<comment type="caution">
    <text evidence="7">The sequence shown here is derived from an EMBL/GenBank/DDBJ whole genome shotgun (WGS) entry which is preliminary data.</text>
</comment>
<keyword evidence="1" id="KW-0678">Repressor</keyword>
<dbReference type="OrthoDB" id="308642at2"/>
<keyword evidence="8" id="KW-1185">Reference proteome</keyword>
<dbReference type="PANTHER" id="PTHR30146">
    <property type="entry name" value="LACI-RELATED TRANSCRIPTIONAL REPRESSOR"/>
    <property type="match status" value="1"/>
</dbReference>
<dbReference type="RefSeq" id="WP_128520955.1">
    <property type="nucleotide sequence ID" value="NZ_RJQC01000004.1"/>
</dbReference>
<sequence length="334" mass="37383">MATIKDIAKLSGYSIGTVSRVINHHPDVSDKAKDAIQKVIEQENYQPNTNAKLMKLKSSNIIAIIIKGYANMFFSELLEQLQASLAAAEQEVSIYYLDENDDEVETAYRVYIEKKPKGFIFLGGSLEHYDQYFKDADVPSVLLTNDAKHVQNPYVSSYTTDNLRAGAFAIQYLIDHGHTQIGVIGGNPNSHTANDRLAGAAKQMQKQNIYFDETFYEPGRYSFDGGYTAMNTLLTRHPDITAVFALADTIAIGALRCIKDHQLDVPKDISVIGFDGIDLGQYCIPRLTTIYQDIEKMSKNAAENILLRMNYHKAAEHECIPFEIIQGKTVANRK</sequence>
<gene>
    <name evidence="7" type="ORF">EDX97_09700</name>
</gene>
<dbReference type="Pfam" id="PF00356">
    <property type="entry name" value="LacI"/>
    <property type="match status" value="1"/>
</dbReference>
<dbReference type="SMART" id="SM00354">
    <property type="entry name" value="HTH_LACI"/>
    <property type="match status" value="1"/>
</dbReference>
<evidence type="ECO:0000313" key="8">
    <source>
        <dbReference type="Proteomes" id="UP000276568"/>
    </source>
</evidence>
<dbReference type="Gene3D" id="1.10.260.40">
    <property type="entry name" value="lambda repressor-like DNA-binding domains"/>
    <property type="match status" value="1"/>
</dbReference>
<dbReference type="InterPro" id="IPR046335">
    <property type="entry name" value="LacI/GalR-like_sensor"/>
</dbReference>
<dbReference type="SUPFAM" id="SSF47413">
    <property type="entry name" value="lambda repressor-like DNA-binding domains"/>
    <property type="match status" value="1"/>
</dbReference>
<dbReference type="InterPro" id="IPR000843">
    <property type="entry name" value="HTH_LacI"/>
</dbReference>
<feature type="domain" description="HTH lacI-type" evidence="6">
    <location>
        <begin position="2"/>
        <end position="56"/>
    </location>
</feature>
<dbReference type="PROSITE" id="PS50932">
    <property type="entry name" value="HTH_LACI_2"/>
    <property type="match status" value="1"/>
</dbReference>